<dbReference type="EMBL" id="KV921981">
    <property type="protein sequence ID" value="ORE04098.1"/>
    <property type="molecule type" value="Genomic_DNA"/>
</dbReference>
<proteinExistence type="predicted"/>
<gene>
    <name evidence="1" type="ORF">BCV72DRAFT_20407</name>
</gene>
<evidence type="ECO:0000313" key="1">
    <source>
        <dbReference type="EMBL" id="ORE04098.1"/>
    </source>
</evidence>
<organism evidence="1">
    <name type="scientific">Rhizopus microsporus var. microsporus</name>
    <dbReference type="NCBI Taxonomy" id="86635"/>
    <lineage>
        <taxon>Eukaryota</taxon>
        <taxon>Fungi</taxon>
        <taxon>Fungi incertae sedis</taxon>
        <taxon>Mucoromycota</taxon>
        <taxon>Mucoromycotina</taxon>
        <taxon>Mucoromycetes</taxon>
        <taxon>Mucorales</taxon>
        <taxon>Mucorineae</taxon>
        <taxon>Rhizopodaceae</taxon>
        <taxon>Rhizopus</taxon>
    </lineage>
</organism>
<dbReference type="Proteomes" id="UP000242414">
    <property type="component" value="Unassembled WGS sequence"/>
</dbReference>
<reference evidence="1" key="1">
    <citation type="journal article" date="2016" name="Proc. Natl. Acad. Sci. U.S.A.">
        <title>Lipid metabolic changes in an early divergent fungus govern the establishment of a mutualistic symbiosis with endobacteria.</title>
        <authorList>
            <person name="Lastovetsky O.A."/>
            <person name="Gaspar M.L."/>
            <person name="Mondo S.J."/>
            <person name="LaButti K.M."/>
            <person name="Sandor L."/>
            <person name="Grigoriev I.V."/>
            <person name="Henry S.A."/>
            <person name="Pawlowska T.E."/>
        </authorList>
    </citation>
    <scope>NUCLEOTIDE SEQUENCE [LARGE SCALE GENOMIC DNA]</scope>
    <source>
        <strain evidence="1">ATCC 52814</strain>
    </source>
</reference>
<protein>
    <submittedName>
        <fullName evidence="1">Uncharacterized protein</fullName>
    </submittedName>
</protein>
<dbReference type="VEuPathDB" id="FungiDB:BCV72DRAFT_20407"/>
<accession>A0A1X0QWK3</accession>
<dbReference type="AlphaFoldDB" id="A0A1X0QWK3"/>
<sequence>MVGASCMSAFLSSSYSTITFLYLIYLCRFVRLVNGNNGSITKAAASLLKSSTIRPLPSMRKKNYFRIQ</sequence>
<name>A0A1X0QWK3_RHIZD</name>